<dbReference type="InterPro" id="IPR013088">
    <property type="entry name" value="Znf_NHR/GATA"/>
</dbReference>
<dbReference type="GO" id="GO:0006355">
    <property type="term" value="P:regulation of DNA-templated transcription"/>
    <property type="evidence" value="ECO:0007669"/>
    <property type="project" value="InterPro"/>
</dbReference>
<dbReference type="Gene3D" id="3.30.50.10">
    <property type="entry name" value="Erythroid Transcription Factor GATA-1, subunit A"/>
    <property type="match status" value="1"/>
</dbReference>
<keyword evidence="4" id="KW-1185">Reference proteome</keyword>
<dbReference type="InParanoid" id="A0A1B7MEU2"/>
<accession>A0A1B7MEU2</accession>
<dbReference type="STRING" id="1314800.A0A1B7MEU2"/>
<dbReference type="PROSITE" id="PS50114">
    <property type="entry name" value="GATA_ZN_FINGER_2"/>
    <property type="match status" value="1"/>
</dbReference>
<name>A0A1B7MEU2_9AGAM</name>
<evidence type="ECO:0000313" key="3">
    <source>
        <dbReference type="EMBL" id="OAX31116.1"/>
    </source>
</evidence>
<evidence type="ECO:0000313" key="4">
    <source>
        <dbReference type="Proteomes" id="UP000092154"/>
    </source>
</evidence>
<dbReference type="InterPro" id="IPR000679">
    <property type="entry name" value="Znf_GATA"/>
</dbReference>
<evidence type="ECO:0000256" key="1">
    <source>
        <dbReference type="PROSITE-ProRule" id="PRU00094"/>
    </source>
</evidence>
<proteinExistence type="predicted"/>
<gene>
    <name evidence="3" type="ORF">K503DRAFT_777831</name>
</gene>
<keyword evidence="1" id="KW-0479">Metal-binding</keyword>
<reference evidence="3 4" key="1">
    <citation type="submission" date="2016-06" db="EMBL/GenBank/DDBJ databases">
        <title>Comparative genomics of the ectomycorrhizal sister species Rhizopogon vinicolor and Rhizopogon vesiculosus (Basidiomycota: Boletales) reveals a divergence of the mating type B locus.</title>
        <authorList>
            <consortium name="DOE Joint Genome Institute"/>
            <person name="Mujic A.B."/>
            <person name="Kuo A."/>
            <person name="Tritt A."/>
            <person name="Lipzen A."/>
            <person name="Chen C."/>
            <person name="Johnson J."/>
            <person name="Sharma A."/>
            <person name="Barry K."/>
            <person name="Grigoriev I.V."/>
            <person name="Spatafora J.W."/>
        </authorList>
    </citation>
    <scope>NUCLEOTIDE SEQUENCE [LARGE SCALE GENOMIC DNA]</scope>
    <source>
        <strain evidence="3 4">AM-OR11-026</strain>
    </source>
</reference>
<evidence type="ECO:0000259" key="2">
    <source>
        <dbReference type="PROSITE" id="PS50114"/>
    </source>
</evidence>
<dbReference type="GO" id="GO:0043565">
    <property type="term" value="F:sequence-specific DNA binding"/>
    <property type="evidence" value="ECO:0007669"/>
    <property type="project" value="InterPro"/>
</dbReference>
<dbReference type="EMBL" id="KV449588">
    <property type="protein sequence ID" value="OAX31116.1"/>
    <property type="molecule type" value="Genomic_DNA"/>
</dbReference>
<dbReference type="GO" id="GO:0008270">
    <property type="term" value="F:zinc ion binding"/>
    <property type="evidence" value="ECO:0007669"/>
    <property type="project" value="UniProtKB-KW"/>
</dbReference>
<organism evidence="3 4">
    <name type="scientific">Rhizopogon vinicolor AM-OR11-026</name>
    <dbReference type="NCBI Taxonomy" id="1314800"/>
    <lineage>
        <taxon>Eukaryota</taxon>
        <taxon>Fungi</taxon>
        <taxon>Dikarya</taxon>
        <taxon>Basidiomycota</taxon>
        <taxon>Agaricomycotina</taxon>
        <taxon>Agaricomycetes</taxon>
        <taxon>Agaricomycetidae</taxon>
        <taxon>Boletales</taxon>
        <taxon>Suillineae</taxon>
        <taxon>Rhizopogonaceae</taxon>
        <taxon>Rhizopogon</taxon>
    </lineage>
</organism>
<keyword evidence="1" id="KW-0862">Zinc</keyword>
<dbReference type="Proteomes" id="UP000092154">
    <property type="component" value="Unassembled WGS sequence"/>
</dbReference>
<feature type="domain" description="GATA-type" evidence="2">
    <location>
        <begin position="1"/>
        <end position="27"/>
    </location>
</feature>
<keyword evidence="1" id="KW-0863">Zinc-finger</keyword>
<protein>
    <recommendedName>
        <fullName evidence="2">GATA-type domain-containing protein</fullName>
    </recommendedName>
</protein>
<sequence>MTATPLWRKDDLGKTVCNAYGGYYKLDDSACANYSLSELNTILASPIGLPRRSKTFAKSITQRTHMRKTPFDYTVKRENTFAGVNSSAPSQWQTLLA</sequence>
<dbReference type="AlphaFoldDB" id="A0A1B7MEU2"/>